<dbReference type="SUPFAM" id="SSF53649">
    <property type="entry name" value="Alkaline phosphatase-like"/>
    <property type="match status" value="1"/>
</dbReference>
<feature type="chain" id="PRO_5022664734" evidence="8">
    <location>
        <begin position="26"/>
        <end position="486"/>
    </location>
</feature>
<dbReference type="OrthoDB" id="9783154at2"/>
<dbReference type="GO" id="GO:0004065">
    <property type="term" value="F:arylsulfatase activity"/>
    <property type="evidence" value="ECO:0007669"/>
    <property type="project" value="UniProtKB-EC"/>
</dbReference>
<evidence type="ECO:0000256" key="1">
    <source>
        <dbReference type="ARBA" id="ARBA00001913"/>
    </source>
</evidence>
<dbReference type="Proteomes" id="UP000319908">
    <property type="component" value="Unassembled WGS sequence"/>
</dbReference>
<organism evidence="10 11">
    <name type="scientific">Allorhodopirellula heiligendammensis</name>
    <dbReference type="NCBI Taxonomy" id="2714739"/>
    <lineage>
        <taxon>Bacteria</taxon>
        <taxon>Pseudomonadati</taxon>
        <taxon>Planctomycetota</taxon>
        <taxon>Planctomycetia</taxon>
        <taxon>Pirellulales</taxon>
        <taxon>Pirellulaceae</taxon>
        <taxon>Allorhodopirellula</taxon>
    </lineage>
</organism>
<keyword evidence="3" id="KW-0479">Metal-binding</keyword>
<dbReference type="Gene3D" id="3.30.1120.10">
    <property type="match status" value="1"/>
</dbReference>
<keyword evidence="11" id="KW-1185">Reference proteome</keyword>
<proteinExistence type="inferred from homology"/>
<keyword evidence="6" id="KW-0106">Calcium</keyword>
<evidence type="ECO:0000256" key="3">
    <source>
        <dbReference type="ARBA" id="ARBA00022723"/>
    </source>
</evidence>
<dbReference type="EC" id="3.1.6.1" evidence="10"/>
<dbReference type="GO" id="GO:0046872">
    <property type="term" value="F:metal ion binding"/>
    <property type="evidence" value="ECO:0007669"/>
    <property type="project" value="UniProtKB-KW"/>
</dbReference>
<feature type="signal peptide" evidence="8">
    <location>
        <begin position="1"/>
        <end position="25"/>
    </location>
</feature>
<feature type="domain" description="Sulfatase N-terminal" evidence="9">
    <location>
        <begin position="31"/>
        <end position="357"/>
    </location>
</feature>
<comment type="similarity">
    <text evidence="2">Belongs to the sulfatase family.</text>
</comment>
<evidence type="ECO:0000256" key="8">
    <source>
        <dbReference type="SAM" id="SignalP"/>
    </source>
</evidence>
<comment type="cofactor">
    <cofactor evidence="1">
        <name>Ca(2+)</name>
        <dbReference type="ChEBI" id="CHEBI:29108"/>
    </cofactor>
</comment>
<evidence type="ECO:0000313" key="10">
    <source>
        <dbReference type="EMBL" id="TWU15672.1"/>
    </source>
</evidence>
<dbReference type="InterPro" id="IPR000917">
    <property type="entry name" value="Sulfatase_N"/>
</dbReference>
<dbReference type="CDD" id="cd16144">
    <property type="entry name" value="ARS_like"/>
    <property type="match status" value="1"/>
</dbReference>
<comment type="caution">
    <text evidence="10">The sequence shown here is derived from an EMBL/GenBank/DDBJ whole genome shotgun (WGS) entry which is preliminary data.</text>
</comment>
<dbReference type="InterPro" id="IPR050738">
    <property type="entry name" value="Sulfatase"/>
</dbReference>
<evidence type="ECO:0000256" key="4">
    <source>
        <dbReference type="ARBA" id="ARBA00022729"/>
    </source>
</evidence>
<evidence type="ECO:0000259" key="9">
    <source>
        <dbReference type="Pfam" id="PF00884"/>
    </source>
</evidence>
<evidence type="ECO:0000313" key="11">
    <source>
        <dbReference type="Proteomes" id="UP000319908"/>
    </source>
</evidence>
<dbReference type="Pfam" id="PF00884">
    <property type="entry name" value="Sulfatase"/>
    <property type="match status" value="1"/>
</dbReference>
<dbReference type="InterPro" id="IPR017850">
    <property type="entry name" value="Alkaline_phosphatase_core_sf"/>
</dbReference>
<dbReference type="PANTHER" id="PTHR42693">
    <property type="entry name" value="ARYLSULFATASE FAMILY MEMBER"/>
    <property type="match status" value="1"/>
</dbReference>
<name>A0A5C6BUY7_9BACT</name>
<feature type="region of interest" description="Disordered" evidence="7">
    <location>
        <begin position="460"/>
        <end position="486"/>
    </location>
</feature>
<dbReference type="EMBL" id="SJPU01000002">
    <property type="protein sequence ID" value="TWU15672.1"/>
    <property type="molecule type" value="Genomic_DNA"/>
</dbReference>
<evidence type="ECO:0000256" key="5">
    <source>
        <dbReference type="ARBA" id="ARBA00022801"/>
    </source>
</evidence>
<accession>A0A5C6BUY7</accession>
<sequence length="486" mass="54428">MTFFKQIPLALLTLALLSGATTATAAEATKPNFVFLLVDDLGWGDFGCYGAEFYETPHIDRLASDGMLFTNSYAACTVCSPSRAAILTGCYPARLHLTDWIAGHKHPRAQLSVPDWNMRIEHDRILLPEALKADDYATGFFGKWHLMPNGQPDFDEHYPTSHGFDVNVGGREWGQPKGPGRYFSPFGMPNLDDGQPGDFLTDKLTDTAVDFLEVEAPKNPFLLYFAYYTLHGPIMAPPELVEKYKEKAKSFENTKNEFLNPARAGMVEKLDDSVGRIMAKLEELGIADNTVIILTGDNGGDDDRTTGGLRDFKGFSHEGAVREPLVIKWPGHTKPGSSCDEMVIGTDLYPTMLEMAGLKQRPDQHLDGISIEPLLTGEATTLPRQSLYWHYPHYHRTRPYGAVRNGDWKLIEFFEDGRLELFNLKKDPFETTDVAAEHSEKAKELLAELNAWRNEVGAQEMTENPDWVPENVNQKQQGNRKSRGGR</sequence>
<protein>
    <submittedName>
        <fullName evidence="10">Arylsulfatase</fullName>
        <ecNumber evidence="10">3.1.6.1</ecNumber>
    </submittedName>
</protein>
<keyword evidence="4 8" id="KW-0732">Signal</keyword>
<dbReference type="AlphaFoldDB" id="A0A5C6BUY7"/>
<evidence type="ECO:0000256" key="2">
    <source>
        <dbReference type="ARBA" id="ARBA00008779"/>
    </source>
</evidence>
<evidence type="ECO:0000256" key="7">
    <source>
        <dbReference type="SAM" id="MobiDB-lite"/>
    </source>
</evidence>
<dbReference type="PANTHER" id="PTHR42693:SF42">
    <property type="entry name" value="ARYLSULFATASE G"/>
    <property type="match status" value="1"/>
</dbReference>
<keyword evidence="5 10" id="KW-0378">Hydrolase</keyword>
<dbReference type="RefSeq" id="WP_146407489.1">
    <property type="nucleotide sequence ID" value="NZ_SJPU01000002.1"/>
</dbReference>
<reference evidence="10 11" key="1">
    <citation type="journal article" date="2020" name="Antonie Van Leeuwenhoek">
        <title>Rhodopirellula heiligendammensis sp. nov., Rhodopirellula pilleata sp. nov., and Rhodopirellula solitaria sp. nov. isolated from natural or artificial marine surfaces in Northern Germany and California, USA, and emended description of the genus Rhodopirellula.</title>
        <authorList>
            <person name="Kallscheuer N."/>
            <person name="Wiegand S."/>
            <person name="Jogler M."/>
            <person name="Boedeker C."/>
            <person name="Peeters S.H."/>
            <person name="Rast P."/>
            <person name="Heuer A."/>
            <person name="Jetten M.S.M."/>
            <person name="Rohde M."/>
            <person name="Jogler C."/>
        </authorList>
    </citation>
    <scope>NUCLEOTIDE SEQUENCE [LARGE SCALE GENOMIC DNA]</scope>
    <source>
        <strain evidence="10 11">Poly21</strain>
    </source>
</reference>
<dbReference type="Gene3D" id="3.40.720.10">
    <property type="entry name" value="Alkaline Phosphatase, subunit A"/>
    <property type="match status" value="1"/>
</dbReference>
<gene>
    <name evidence="10" type="primary">atsA_41</name>
    <name evidence="10" type="ORF">Poly21_28690</name>
</gene>
<evidence type="ECO:0000256" key="6">
    <source>
        <dbReference type="ARBA" id="ARBA00022837"/>
    </source>
</evidence>